<evidence type="ECO:0000313" key="2">
    <source>
        <dbReference type="Proteomes" id="UP000005361"/>
    </source>
</evidence>
<sequence>MENHEEPFEIYSEEEMEVIESHIEEHFGPFANVLHEIASTDIHGRAKGTVVMSWISVVTICRLYLER</sequence>
<gene>
    <name evidence="1" type="ORF">JBW_04141</name>
</gene>
<dbReference type="KEGG" id="pft:JBW_04141"/>
<dbReference type="Proteomes" id="UP000005361">
    <property type="component" value="Chromosome"/>
</dbReference>
<dbReference type="AlphaFoldDB" id="I8U120"/>
<proteinExistence type="predicted"/>
<reference evidence="1 2" key="1">
    <citation type="journal article" date="2015" name="Genome Announc.">
        <title>Complete Genome Sequence of Pelosinus fermentans JBW45, a Member of a Remarkably Competitive Group of Negativicutes in the Firmicutes Phylum.</title>
        <authorList>
            <person name="De Leon K.B."/>
            <person name="Utturkar S.M."/>
            <person name="Camilleri L.B."/>
            <person name="Elias D.A."/>
            <person name="Arkin A.P."/>
            <person name="Fields M.W."/>
            <person name="Brown S.D."/>
            <person name="Wall J.D."/>
        </authorList>
    </citation>
    <scope>NUCLEOTIDE SEQUENCE [LARGE SCALE GENOMIC DNA]</scope>
    <source>
        <strain evidence="1 2">JBW45</strain>
    </source>
</reference>
<organism evidence="1 2">
    <name type="scientific">Pelosinus fermentans JBW45</name>
    <dbReference type="NCBI Taxonomy" id="1192197"/>
    <lineage>
        <taxon>Bacteria</taxon>
        <taxon>Bacillati</taxon>
        <taxon>Bacillota</taxon>
        <taxon>Negativicutes</taxon>
        <taxon>Selenomonadales</taxon>
        <taxon>Sporomusaceae</taxon>
        <taxon>Pelosinus</taxon>
    </lineage>
</organism>
<dbReference type="STRING" id="1192197.JBW_04141"/>
<accession>I8U120</accession>
<reference evidence="2" key="2">
    <citation type="submission" date="2015-02" db="EMBL/GenBank/DDBJ databases">
        <title>Complete Genome Sequence of Pelosinus fermentans JBW45.</title>
        <authorList>
            <person name="De Leon K.B."/>
            <person name="Utturkar S.M."/>
            <person name="Camilleri L.B."/>
            <person name="Arkin A.P."/>
            <person name="Fields M.W."/>
            <person name="Brown S.D."/>
            <person name="Wall J.D."/>
        </authorList>
    </citation>
    <scope>NUCLEOTIDE SEQUENCE [LARGE SCALE GENOMIC DNA]</scope>
    <source>
        <strain evidence="2">JBW45</strain>
    </source>
</reference>
<dbReference type="HOGENOM" id="CLU_2808609_0_0_9"/>
<protein>
    <submittedName>
        <fullName evidence="1">Uncharacterized protein</fullName>
    </submittedName>
</protein>
<name>I8U120_9FIRM</name>
<evidence type="ECO:0000313" key="1">
    <source>
        <dbReference type="EMBL" id="AJQ29474.1"/>
    </source>
</evidence>
<dbReference type="RefSeq" id="WP_007953163.1">
    <property type="nucleotide sequence ID" value="NZ_CP010978.1"/>
</dbReference>
<dbReference type="EMBL" id="CP010978">
    <property type="protein sequence ID" value="AJQ29474.1"/>
    <property type="molecule type" value="Genomic_DNA"/>
</dbReference>